<dbReference type="InterPro" id="IPR050765">
    <property type="entry name" value="Riboflavin_Biosynth_HTPR"/>
</dbReference>
<dbReference type="Pfam" id="PF00383">
    <property type="entry name" value="dCMP_cyt_deam_1"/>
    <property type="match status" value="1"/>
</dbReference>
<dbReference type="CDD" id="cd01284">
    <property type="entry name" value="Riboflavin_deaminase-reductase"/>
    <property type="match status" value="1"/>
</dbReference>
<evidence type="ECO:0000256" key="11">
    <source>
        <dbReference type="ARBA" id="ARBA00023268"/>
    </source>
</evidence>
<evidence type="ECO:0000256" key="3">
    <source>
        <dbReference type="ARBA" id="ARBA00004910"/>
    </source>
</evidence>
<dbReference type="GO" id="GO:0008703">
    <property type="term" value="F:5-amino-6-(5-phosphoribosylamino)uracil reductase activity"/>
    <property type="evidence" value="ECO:0007669"/>
    <property type="project" value="UniProtKB-EC"/>
</dbReference>
<feature type="domain" description="CMP/dCMP-type deaminase" evidence="13">
    <location>
        <begin position="2"/>
        <end position="126"/>
    </location>
</feature>
<comment type="function">
    <text evidence="1 12">Converts 2,5-diamino-6-(ribosylamino)-4(3h)-pyrimidinone 5'-phosphate into 5-amino-6-(ribosylamino)-2,4(1h,3h)-pyrimidinedione 5'-phosphate.</text>
</comment>
<evidence type="ECO:0000256" key="1">
    <source>
        <dbReference type="ARBA" id="ARBA00002151"/>
    </source>
</evidence>
<dbReference type="NCBIfam" id="TIGR00326">
    <property type="entry name" value="eubact_ribD"/>
    <property type="match status" value="1"/>
</dbReference>
<accession>A0ABT8KM47</accession>
<comment type="caution">
    <text evidence="14">The sequence shown here is derived from an EMBL/GenBank/DDBJ whole genome shotgun (WGS) entry which is preliminary data.</text>
</comment>
<dbReference type="EC" id="3.5.4.26" evidence="12"/>
<dbReference type="InterPro" id="IPR002125">
    <property type="entry name" value="CMP_dCMP_dom"/>
</dbReference>
<dbReference type="SUPFAM" id="SSF53927">
    <property type="entry name" value="Cytidine deaminase-like"/>
    <property type="match status" value="1"/>
</dbReference>
<evidence type="ECO:0000256" key="9">
    <source>
        <dbReference type="ARBA" id="ARBA00022857"/>
    </source>
</evidence>
<evidence type="ECO:0000256" key="6">
    <source>
        <dbReference type="ARBA" id="ARBA00022619"/>
    </source>
</evidence>
<evidence type="ECO:0000256" key="5">
    <source>
        <dbReference type="ARBA" id="ARBA00007417"/>
    </source>
</evidence>
<keyword evidence="15" id="KW-1185">Reference proteome</keyword>
<keyword evidence="8 12" id="KW-0862">Zinc</keyword>
<dbReference type="PANTHER" id="PTHR38011:SF7">
    <property type="entry name" value="2,5-DIAMINO-6-RIBOSYLAMINO-4(3H)-PYRIMIDINONE 5'-PHOSPHATE REDUCTASE"/>
    <property type="match status" value="1"/>
</dbReference>
<dbReference type="InterPro" id="IPR024072">
    <property type="entry name" value="DHFR-like_dom_sf"/>
</dbReference>
<dbReference type="InterPro" id="IPR016192">
    <property type="entry name" value="APOBEC/CMP_deaminase_Zn-bd"/>
</dbReference>
<dbReference type="InterPro" id="IPR016193">
    <property type="entry name" value="Cytidine_deaminase-like"/>
</dbReference>
<dbReference type="PANTHER" id="PTHR38011">
    <property type="entry name" value="DIHYDROFOLATE REDUCTASE FAMILY PROTEIN (AFU_ORTHOLOGUE AFUA_8G06820)"/>
    <property type="match status" value="1"/>
</dbReference>
<name>A0ABT8KM47_9BACT</name>
<keyword evidence="11" id="KW-0511">Multifunctional enzyme</keyword>
<comment type="similarity">
    <text evidence="5 12">In the C-terminal section; belongs to the HTP reductase family.</text>
</comment>
<proteinExistence type="inferred from homology"/>
<dbReference type="InterPro" id="IPR004794">
    <property type="entry name" value="Eubact_RibD"/>
</dbReference>
<keyword evidence="7 12" id="KW-0479">Metal-binding</keyword>
<keyword evidence="9 12" id="KW-0521">NADP</keyword>
<evidence type="ECO:0000256" key="12">
    <source>
        <dbReference type="PIRNR" id="PIRNR006769"/>
    </source>
</evidence>
<gene>
    <name evidence="14" type="primary">ribD</name>
    <name evidence="14" type="ORF">QQ008_10470</name>
</gene>
<evidence type="ECO:0000259" key="13">
    <source>
        <dbReference type="PROSITE" id="PS51747"/>
    </source>
</evidence>
<comment type="catalytic activity">
    <reaction evidence="12">
        <text>2,5-diamino-6-hydroxy-4-(5-phosphoribosylamino)-pyrimidine + H2O + H(+) = 5-amino-6-(5-phospho-D-ribosylamino)uracil + NH4(+)</text>
        <dbReference type="Rhea" id="RHEA:21868"/>
        <dbReference type="ChEBI" id="CHEBI:15377"/>
        <dbReference type="ChEBI" id="CHEBI:15378"/>
        <dbReference type="ChEBI" id="CHEBI:28938"/>
        <dbReference type="ChEBI" id="CHEBI:58453"/>
        <dbReference type="ChEBI" id="CHEBI:58614"/>
        <dbReference type="EC" id="3.5.4.26"/>
    </reaction>
</comment>
<dbReference type="InterPro" id="IPR002734">
    <property type="entry name" value="RibDG_C"/>
</dbReference>
<keyword evidence="12 14" id="KW-0378">Hydrolase</keyword>
<evidence type="ECO:0000256" key="7">
    <source>
        <dbReference type="ARBA" id="ARBA00022723"/>
    </source>
</evidence>
<evidence type="ECO:0000313" key="14">
    <source>
        <dbReference type="EMBL" id="MDN5201791.1"/>
    </source>
</evidence>
<comment type="similarity">
    <text evidence="4 12">In the N-terminal section; belongs to the cytidine and deoxycytidylate deaminase family.</text>
</comment>
<evidence type="ECO:0000256" key="8">
    <source>
        <dbReference type="ARBA" id="ARBA00022833"/>
    </source>
</evidence>
<evidence type="ECO:0000256" key="10">
    <source>
        <dbReference type="ARBA" id="ARBA00023002"/>
    </source>
</evidence>
<dbReference type="EMBL" id="JAUJEA010000003">
    <property type="protein sequence ID" value="MDN5201791.1"/>
    <property type="molecule type" value="Genomic_DNA"/>
</dbReference>
<reference evidence="14" key="1">
    <citation type="submission" date="2023-06" db="EMBL/GenBank/DDBJ databases">
        <title>Genomic of Parafulvivirga corallium.</title>
        <authorList>
            <person name="Wang G."/>
        </authorList>
    </citation>
    <scope>NUCLEOTIDE SEQUENCE</scope>
    <source>
        <strain evidence="14">BMA10</strain>
    </source>
</reference>
<dbReference type="RefSeq" id="WP_346751819.1">
    <property type="nucleotide sequence ID" value="NZ_JAUJEA010000003.1"/>
</dbReference>
<dbReference type="PROSITE" id="PS51747">
    <property type="entry name" value="CYT_DCMP_DEAMINASES_2"/>
    <property type="match status" value="1"/>
</dbReference>
<comment type="cofactor">
    <cofactor evidence="12">
        <name>Zn(2+)</name>
        <dbReference type="ChEBI" id="CHEBI:29105"/>
    </cofactor>
    <text evidence="12">Binds 1 zinc ion.</text>
</comment>
<dbReference type="Proteomes" id="UP001172082">
    <property type="component" value="Unassembled WGS sequence"/>
</dbReference>
<comment type="pathway">
    <text evidence="3 12">Cofactor biosynthesis; riboflavin biosynthesis; 5-amino-6-(D-ribitylamino)uracil from GTP: step 3/4.</text>
</comment>
<keyword evidence="10 12" id="KW-0560">Oxidoreductase</keyword>
<evidence type="ECO:0000256" key="4">
    <source>
        <dbReference type="ARBA" id="ARBA00005259"/>
    </source>
</evidence>
<sequence>MTREELYMLRAIELAENARGSVNPNPMVGCVIVHDNKIIGEGWHQEYGKAHAEVNAILSVKDKTLLANSEVFVSLEPCVHHGKTPPCTDLLIKEKVKKVYIANIDPNPKVQGKGIQKLRDHRVEVVTGVLHDEGRQLNRRFFTFWEKQKPYIILKWAETQDGFIARSNYDSKWISSVPSRKLVHKWRAEEDAILVGTNTAQHDDPKLNVRDWQGKDPIRIVIDKSLRLKQSLNLFDQNQKTICYNLLKEEEKNNLVYVKLNEADFLESMIQDLYQRKVMSVIVEGGASLISAFIKLNFWDEARVFISKKTFGEGIAAPVLNGEISGEEKIEDDLLRLYVKTS</sequence>
<dbReference type="PROSITE" id="PS00903">
    <property type="entry name" value="CYT_DCMP_DEAMINASES_1"/>
    <property type="match status" value="1"/>
</dbReference>
<dbReference type="PIRSF" id="PIRSF006769">
    <property type="entry name" value="RibD"/>
    <property type="match status" value="1"/>
</dbReference>
<evidence type="ECO:0000256" key="2">
    <source>
        <dbReference type="ARBA" id="ARBA00004882"/>
    </source>
</evidence>
<dbReference type="EC" id="1.1.1.193" evidence="12"/>
<dbReference type="Pfam" id="PF01872">
    <property type="entry name" value="RibD_C"/>
    <property type="match status" value="1"/>
</dbReference>
<dbReference type="Gene3D" id="3.40.430.10">
    <property type="entry name" value="Dihydrofolate Reductase, subunit A"/>
    <property type="match status" value="1"/>
</dbReference>
<dbReference type="Gene3D" id="3.40.140.10">
    <property type="entry name" value="Cytidine Deaminase, domain 2"/>
    <property type="match status" value="1"/>
</dbReference>
<comment type="pathway">
    <text evidence="2 12">Cofactor biosynthesis; riboflavin biosynthesis; 5-amino-6-(D-ribitylamino)uracil from GTP: step 2/4.</text>
</comment>
<comment type="catalytic activity">
    <reaction evidence="12">
        <text>5-amino-6-(5-phospho-D-ribitylamino)uracil + NADP(+) = 5-amino-6-(5-phospho-D-ribosylamino)uracil + NADPH + H(+)</text>
        <dbReference type="Rhea" id="RHEA:17845"/>
        <dbReference type="ChEBI" id="CHEBI:15378"/>
        <dbReference type="ChEBI" id="CHEBI:57783"/>
        <dbReference type="ChEBI" id="CHEBI:58349"/>
        <dbReference type="ChEBI" id="CHEBI:58421"/>
        <dbReference type="ChEBI" id="CHEBI:58453"/>
        <dbReference type="EC" id="1.1.1.193"/>
    </reaction>
</comment>
<dbReference type="GO" id="GO:0008835">
    <property type="term" value="F:diaminohydroxyphosphoribosylaminopyrimidine deaminase activity"/>
    <property type="evidence" value="ECO:0007669"/>
    <property type="project" value="UniProtKB-EC"/>
</dbReference>
<evidence type="ECO:0000313" key="15">
    <source>
        <dbReference type="Proteomes" id="UP001172082"/>
    </source>
</evidence>
<protein>
    <recommendedName>
        <fullName evidence="12">Riboflavin biosynthesis protein RibD</fullName>
    </recommendedName>
    <domain>
        <recommendedName>
            <fullName evidence="12">Diaminohydroxyphosphoribosylaminopyrimidine deaminase</fullName>
            <shortName evidence="12">DRAP deaminase</shortName>
            <ecNumber evidence="12">3.5.4.26</ecNumber>
        </recommendedName>
        <alternativeName>
            <fullName evidence="12">Riboflavin-specific deaminase</fullName>
        </alternativeName>
    </domain>
    <domain>
        <recommendedName>
            <fullName evidence="12">5-amino-6-(5-phosphoribosylamino)uracil reductase</fullName>
            <ecNumber evidence="12">1.1.1.193</ecNumber>
        </recommendedName>
        <alternativeName>
            <fullName evidence="12">HTP reductase</fullName>
        </alternativeName>
    </domain>
</protein>
<dbReference type="SUPFAM" id="SSF53597">
    <property type="entry name" value="Dihydrofolate reductase-like"/>
    <property type="match status" value="1"/>
</dbReference>
<keyword evidence="6 12" id="KW-0686">Riboflavin biosynthesis</keyword>
<organism evidence="14 15">
    <name type="scientific">Splendidivirga corallicola</name>
    <dbReference type="NCBI Taxonomy" id="3051826"/>
    <lineage>
        <taxon>Bacteria</taxon>
        <taxon>Pseudomonadati</taxon>
        <taxon>Bacteroidota</taxon>
        <taxon>Cytophagia</taxon>
        <taxon>Cytophagales</taxon>
        <taxon>Splendidivirgaceae</taxon>
        <taxon>Splendidivirga</taxon>
    </lineage>
</organism>